<feature type="repeat" description="ANK" evidence="2">
    <location>
        <begin position="863"/>
        <end position="895"/>
    </location>
</feature>
<dbReference type="Pfam" id="PF24883">
    <property type="entry name" value="NPHP3_N"/>
    <property type="match status" value="1"/>
</dbReference>
<dbReference type="InterPro" id="IPR056884">
    <property type="entry name" value="NPHP3-like_N"/>
</dbReference>
<keyword evidence="7" id="KW-1185">Reference proteome</keyword>
<accession>A0A7R7VVB6</accession>
<dbReference type="InterPro" id="IPR054471">
    <property type="entry name" value="GPIID_WHD"/>
</dbReference>
<dbReference type="InterPro" id="IPR027417">
    <property type="entry name" value="P-loop_NTPase"/>
</dbReference>
<evidence type="ECO:0000256" key="3">
    <source>
        <dbReference type="SAM" id="Coils"/>
    </source>
</evidence>
<feature type="domain" description="Nephrocystin 3-like N-terminal" evidence="5">
    <location>
        <begin position="305"/>
        <end position="470"/>
    </location>
</feature>
<dbReference type="SUPFAM" id="SSF53167">
    <property type="entry name" value="Purine and uridine phosphorylases"/>
    <property type="match status" value="1"/>
</dbReference>
<dbReference type="PROSITE" id="PS50088">
    <property type="entry name" value="ANK_REPEAT"/>
    <property type="match status" value="3"/>
</dbReference>
<dbReference type="RefSeq" id="XP_043139973.1">
    <property type="nucleotide sequence ID" value="XM_043282611.1"/>
</dbReference>
<evidence type="ECO:0000256" key="2">
    <source>
        <dbReference type="PROSITE-ProRule" id="PRU00023"/>
    </source>
</evidence>
<organism evidence="6 7">
    <name type="scientific">Aspergillus chevalieri</name>
    <name type="common">Eurotium chevalieri</name>
    <dbReference type="NCBI Taxonomy" id="182096"/>
    <lineage>
        <taxon>Eukaryota</taxon>
        <taxon>Fungi</taxon>
        <taxon>Dikarya</taxon>
        <taxon>Ascomycota</taxon>
        <taxon>Pezizomycotina</taxon>
        <taxon>Eurotiomycetes</taxon>
        <taxon>Eurotiomycetidae</taxon>
        <taxon>Eurotiales</taxon>
        <taxon>Aspergillaceae</taxon>
        <taxon>Aspergillus</taxon>
        <taxon>Aspergillus subgen. Aspergillus</taxon>
    </lineage>
</organism>
<dbReference type="PANTHER" id="PTHR10039:SF15">
    <property type="entry name" value="NACHT DOMAIN-CONTAINING PROTEIN"/>
    <property type="match status" value="1"/>
</dbReference>
<keyword evidence="1" id="KW-0677">Repeat</keyword>
<dbReference type="GO" id="GO:0003824">
    <property type="term" value="F:catalytic activity"/>
    <property type="evidence" value="ECO:0007669"/>
    <property type="project" value="InterPro"/>
</dbReference>
<feature type="coiled-coil region" evidence="3">
    <location>
        <begin position="547"/>
        <end position="597"/>
    </location>
</feature>
<proteinExistence type="predicted"/>
<feature type="domain" description="GPI inositol-deacylase winged helix" evidence="4">
    <location>
        <begin position="590"/>
        <end position="666"/>
    </location>
</feature>
<dbReference type="GeneID" id="66985809"/>
<dbReference type="PROSITE" id="PS50297">
    <property type="entry name" value="ANK_REP_REGION"/>
    <property type="match status" value="3"/>
</dbReference>
<reference evidence="6" key="1">
    <citation type="submission" date="2021-01" db="EMBL/GenBank/DDBJ databases">
        <authorList>
            <consortium name="Aspergillus chevalieri M1 genome sequencing consortium"/>
            <person name="Kazuki M."/>
            <person name="Futagami T."/>
        </authorList>
    </citation>
    <scope>NUCLEOTIDE SEQUENCE</scope>
    <source>
        <strain evidence="6">M1</strain>
    </source>
</reference>
<gene>
    <name evidence="6" type="ORF">ACHE_70294S</name>
</gene>
<dbReference type="InterPro" id="IPR035994">
    <property type="entry name" value="Nucleoside_phosphorylase_sf"/>
</dbReference>
<evidence type="ECO:0000313" key="7">
    <source>
        <dbReference type="Proteomes" id="UP000637239"/>
    </source>
</evidence>
<dbReference type="InterPro" id="IPR036770">
    <property type="entry name" value="Ankyrin_rpt-contain_sf"/>
</dbReference>
<dbReference type="EMBL" id="AP024422">
    <property type="protein sequence ID" value="BCR91451.1"/>
    <property type="molecule type" value="Genomic_DNA"/>
</dbReference>
<evidence type="ECO:0000259" key="5">
    <source>
        <dbReference type="Pfam" id="PF24883"/>
    </source>
</evidence>
<dbReference type="GO" id="GO:0009116">
    <property type="term" value="P:nucleoside metabolic process"/>
    <property type="evidence" value="ECO:0007669"/>
    <property type="project" value="InterPro"/>
</dbReference>
<feature type="repeat" description="ANK" evidence="2">
    <location>
        <begin position="797"/>
        <end position="829"/>
    </location>
</feature>
<name>A0A7R7VVB6_ASPCH</name>
<sequence>MVGIGGGVPKSVRLGDVVVSTPTDEFGGVVQWDFGKVQQESTFKRTGALNRPPTELLSALTKIEKEHTMKGSKIPQYLKDLETNWPRLAPKYTRSKSLKDVLFKADCKHIENTKESQEKYDNEEEDEEDEEEKEANYCIHCDQTKIVRRKPRDMRVHYGLIASGNLVVKDAPFRDEINKTLGGKVLCFEMEAAGLMNDFPCLVIRGICDYADAHKNKNWQEHAAAVAAAFAKELLLLVPAQEVEQMPTIKQLENQLEGVSNAINEIRSHQRDYQRDQKSQAIIDWLTPMNYAAQQNDFIAQRQEGTGEWVLESSEFQLWLKQTNQTLFCPGMPGAGKTIITSIVVNHLHDKFRNEPSIGIAYLYCTFQQQQEQRPVDLLTNLLKQLIMGQPTIPNAVKDLYDRHKPKQTCPSLSEIRNTLHQVAAFYSRTFIVIDALDECRATHDGRDMFMQEIFNFQADIKANLFATSRFIQEIEAKFQKVIRLEIRADDTDVQRYLHAKLQNCPSLISQNDSLQEQIKNKIAKAVDGMFLLARLYVDSLACQTTTKKVKRALQELETTVEEKNDDKRSKALDDAYEKAMQRIQGQIQQHEELAKQVLSWISCAKRRLTSAELQHAIGVEENTSEFDSDNIVDVGLMVSVCAGLVIVDKESDIIRLVHYTTQEYFERTWECWFPNAHIDMTKACITYLSFEVFKAGYCPTEDALRERLQLHVLYDYASQNWGHHAGKSPIQGEKLMLDLLEDTAKVFACSQAMLSQIFFVTETKMTGLHLAAYFGLWKPASILLGKNHDIESEDKYGRTPLSLATRNGHEAVVKLLLEKNANVESKNEDGRTPLIIAIRNGHEAVVKLLLEKNANVESKDKYGWNPLIIAAEYGHEAVMKLLLEKNTSTESKNEYCNTLVLQSVGNRDSTDQMF</sequence>
<dbReference type="InterPro" id="IPR002110">
    <property type="entry name" value="Ankyrin_rpt"/>
</dbReference>
<evidence type="ECO:0000256" key="1">
    <source>
        <dbReference type="ARBA" id="ARBA00022737"/>
    </source>
</evidence>
<keyword evidence="2" id="KW-0040">ANK repeat</keyword>
<evidence type="ECO:0008006" key="8">
    <source>
        <dbReference type="Google" id="ProtNLM"/>
    </source>
</evidence>
<dbReference type="KEGG" id="ache:ACHE_70294S"/>
<reference evidence="6" key="2">
    <citation type="submission" date="2021-02" db="EMBL/GenBank/DDBJ databases">
        <title>Aspergillus chevalieri M1 genome sequence.</title>
        <authorList>
            <person name="Kadooka C."/>
            <person name="Mori K."/>
            <person name="Futagami T."/>
        </authorList>
    </citation>
    <scope>NUCLEOTIDE SEQUENCE</scope>
    <source>
        <strain evidence="6">M1</strain>
    </source>
</reference>
<evidence type="ECO:0000259" key="4">
    <source>
        <dbReference type="Pfam" id="PF22939"/>
    </source>
</evidence>
<keyword evidence="3" id="KW-0175">Coiled coil</keyword>
<dbReference type="Pfam" id="PF12796">
    <property type="entry name" value="Ank_2"/>
    <property type="match status" value="1"/>
</dbReference>
<dbReference type="Gene3D" id="3.40.50.1580">
    <property type="entry name" value="Nucleoside phosphorylase domain"/>
    <property type="match status" value="1"/>
</dbReference>
<dbReference type="Pfam" id="PF22939">
    <property type="entry name" value="WHD_GPIID"/>
    <property type="match status" value="1"/>
</dbReference>
<protein>
    <recommendedName>
        <fullName evidence="8">Nucleoside phosphorylase domain-containing protein</fullName>
    </recommendedName>
</protein>
<dbReference type="PRINTS" id="PR01415">
    <property type="entry name" value="ANKYRIN"/>
</dbReference>
<dbReference type="SMART" id="SM00248">
    <property type="entry name" value="ANK"/>
    <property type="match status" value="4"/>
</dbReference>
<dbReference type="SUPFAM" id="SSF52540">
    <property type="entry name" value="P-loop containing nucleoside triphosphate hydrolases"/>
    <property type="match status" value="1"/>
</dbReference>
<dbReference type="Gene3D" id="3.40.50.300">
    <property type="entry name" value="P-loop containing nucleotide triphosphate hydrolases"/>
    <property type="match status" value="1"/>
</dbReference>
<dbReference type="Gene3D" id="1.25.40.20">
    <property type="entry name" value="Ankyrin repeat-containing domain"/>
    <property type="match status" value="2"/>
</dbReference>
<dbReference type="Proteomes" id="UP000637239">
    <property type="component" value="Chromosome 7"/>
</dbReference>
<feature type="repeat" description="ANK" evidence="2">
    <location>
        <begin position="830"/>
        <end position="862"/>
    </location>
</feature>
<evidence type="ECO:0000313" key="6">
    <source>
        <dbReference type="EMBL" id="BCR91451.1"/>
    </source>
</evidence>
<dbReference type="PANTHER" id="PTHR10039">
    <property type="entry name" value="AMELOGENIN"/>
    <property type="match status" value="1"/>
</dbReference>
<dbReference type="SUPFAM" id="SSF48403">
    <property type="entry name" value="Ankyrin repeat"/>
    <property type="match status" value="1"/>
</dbReference>
<dbReference type="AlphaFoldDB" id="A0A7R7VVB6"/>